<evidence type="ECO:0000256" key="10">
    <source>
        <dbReference type="ARBA" id="ARBA00023136"/>
    </source>
</evidence>
<comment type="subcellular location">
    <subcellularLocation>
        <location evidence="2">Cell inner membrane</location>
        <topology evidence="2">Peripheral membrane protein</topology>
        <orientation evidence="2">Cytoplasmic side</orientation>
    </subcellularLocation>
</comment>
<dbReference type="PANTHER" id="PTHR11632">
    <property type="entry name" value="SUCCINATE DEHYDROGENASE 2 FLAVOPROTEIN SUBUNIT"/>
    <property type="match status" value="1"/>
</dbReference>
<dbReference type="SUPFAM" id="SSF46977">
    <property type="entry name" value="Succinate dehydrogenase/fumarate reductase flavoprotein C-terminal domain"/>
    <property type="match status" value="1"/>
</dbReference>
<keyword evidence="8" id="KW-0249">Electron transport</keyword>
<protein>
    <recommendedName>
        <fullName evidence="4">succinate dehydrogenase</fullName>
        <ecNumber evidence="4">1.3.5.1</ecNumber>
    </recommendedName>
</protein>
<evidence type="ECO:0000256" key="2">
    <source>
        <dbReference type="ARBA" id="ARBA00004515"/>
    </source>
</evidence>
<evidence type="ECO:0000259" key="12">
    <source>
        <dbReference type="Pfam" id="PF00890"/>
    </source>
</evidence>
<dbReference type="PROSITE" id="PS00504">
    <property type="entry name" value="FRD_SDH_FAD_BINDING"/>
    <property type="match status" value="1"/>
</dbReference>
<dbReference type="InterPro" id="IPR003953">
    <property type="entry name" value="FAD-dep_OxRdtase_2_FAD-bd"/>
</dbReference>
<dbReference type="InterPro" id="IPR036188">
    <property type="entry name" value="FAD/NAD-bd_sf"/>
</dbReference>
<dbReference type="Gene3D" id="3.90.700.10">
    <property type="entry name" value="Succinate dehydrogenase/fumarate reductase flavoprotein, catalytic domain"/>
    <property type="match status" value="1"/>
</dbReference>
<dbReference type="InterPro" id="IPR037099">
    <property type="entry name" value="Fum_R/Succ_DH_flav-like_C_sf"/>
</dbReference>
<dbReference type="Pfam" id="PF00890">
    <property type="entry name" value="FAD_binding_2"/>
    <property type="match status" value="1"/>
</dbReference>
<keyword evidence="6" id="KW-0285">Flavoprotein</keyword>
<accession>A0ABN6I307</accession>
<evidence type="ECO:0000256" key="6">
    <source>
        <dbReference type="ARBA" id="ARBA00022630"/>
    </source>
</evidence>
<evidence type="ECO:0000256" key="5">
    <source>
        <dbReference type="ARBA" id="ARBA00022448"/>
    </source>
</evidence>
<name>A0ABN6I307_9HELI</name>
<dbReference type="PANTHER" id="PTHR11632:SF71">
    <property type="entry name" value="FUMARATE REDUCTASE FLAVOPROTEIN SUBUNIT"/>
    <property type="match status" value="1"/>
</dbReference>
<evidence type="ECO:0000256" key="3">
    <source>
        <dbReference type="ARBA" id="ARBA00008040"/>
    </source>
</evidence>
<evidence type="ECO:0000256" key="4">
    <source>
        <dbReference type="ARBA" id="ARBA00012792"/>
    </source>
</evidence>
<evidence type="ECO:0000313" key="14">
    <source>
        <dbReference type="EMBL" id="BCZ17039.1"/>
    </source>
</evidence>
<dbReference type="EMBL" id="AP024814">
    <property type="protein sequence ID" value="BCZ17039.1"/>
    <property type="molecule type" value="Genomic_DNA"/>
</dbReference>
<evidence type="ECO:0000256" key="1">
    <source>
        <dbReference type="ARBA" id="ARBA00001974"/>
    </source>
</evidence>
<dbReference type="RefSeq" id="WP_221280038.1">
    <property type="nucleotide sequence ID" value="NZ_AP024814.1"/>
</dbReference>
<dbReference type="Proteomes" id="UP000826775">
    <property type="component" value="Chromosome"/>
</dbReference>
<dbReference type="NCBIfam" id="NF006383">
    <property type="entry name" value="PRK08626.1"/>
    <property type="match status" value="1"/>
</dbReference>
<comment type="catalytic activity">
    <reaction evidence="11">
        <text>a quinone + succinate = fumarate + a quinol</text>
        <dbReference type="Rhea" id="RHEA:40523"/>
        <dbReference type="ChEBI" id="CHEBI:24646"/>
        <dbReference type="ChEBI" id="CHEBI:29806"/>
        <dbReference type="ChEBI" id="CHEBI:30031"/>
        <dbReference type="ChEBI" id="CHEBI:132124"/>
        <dbReference type="EC" id="1.3.5.1"/>
    </reaction>
</comment>
<proteinExistence type="inferred from homology"/>
<gene>
    <name evidence="14" type="primary">frdA</name>
    <name evidence="14" type="ORF">NHP190003_03210</name>
</gene>
<dbReference type="SUPFAM" id="SSF56425">
    <property type="entry name" value="Succinate dehydrogenase/fumarate reductase flavoprotein, catalytic domain"/>
    <property type="match status" value="1"/>
</dbReference>
<reference evidence="14 15" key="1">
    <citation type="submission" date="2021-07" db="EMBL/GenBank/DDBJ databases">
        <title>Novel Helicobacter sp. Isolated from a dog.</title>
        <authorList>
            <person name="Rimbara E."/>
            <person name="Suzuki M."/>
        </authorList>
    </citation>
    <scope>NUCLEOTIDE SEQUENCE [LARGE SCALE GENOMIC DNA]</scope>
    <source>
        <strain evidence="15">NHP19-003</strain>
    </source>
</reference>
<evidence type="ECO:0000256" key="11">
    <source>
        <dbReference type="ARBA" id="ARBA00049220"/>
    </source>
</evidence>
<dbReference type="EC" id="1.3.5.1" evidence="4"/>
<dbReference type="Gene3D" id="1.20.58.100">
    <property type="entry name" value="Fumarate reductase/succinate dehydrogenase flavoprotein-like, C-terminal domain"/>
    <property type="match status" value="1"/>
</dbReference>
<evidence type="ECO:0000256" key="9">
    <source>
        <dbReference type="ARBA" id="ARBA00023002"/>
    </source>
</evidence>
<dbReference type="InterPro" id="IPR030664">
    <property type="entry name" value="SdhA/FrdA/AprA"/>
</dbReference>
<keyword evidence="10" id="KW-0472">Membrane</keyword>
<organism evidence="14 15">
    <name type="scientific">Helicobacter gastrocanis</name>
    <dbReference type="NCBI Taxonomy" id="2849641"/>
    <lineage>
        <taxon>Bacteria</taxon>
        <taxon>Pseudomonadati</taxon>
        <taxon>Campylobacterota</taxon>
        <taxon>Epsilonproteobacteria</taxon>
        <taxon>Campylobacterales</taxon>
        <taxon>Helicobacteraceae</taxon>
        <taxon>Helicobacter</taxon>
    </lineage>
</organism>
<dbReference type="InterPro" id="IPR027477">
    <property type="entry name" value="Succ_DH/fumarate_Rdtase_cat_sf"/>
</dbReference>
<feature type="domain" description="Fumarate reductase/succinate dehydrogenase flavoprotein-like C-terminal" evidence="13">
    <location>
        <begin position="494"/>
        <end position="624"/>
    </location>
</feature>
<sequence>MKVVYCDALVVGGGLAGLRASIACRQVGLDVIVLSLVPVRRSHSAAAQGGMQASLGNAKMSEGDNEDLHFLDTVKGSDWGCDQQVARMFVTTAPKAIRELANWGVPWTRIKKGDRPAVINGEHVTITEREDRHGYILSRDFGGTKKWRTCFTADATGHTMLYAVANEALHHKVKIEDRKEMIALIHHGGKCYGAVVRDLITGEIVGYVSKGTLLATGGYGRVYKHTTNAVICDGVGIATALETGVAKLGNMEAVQFHPTALVPSGILMTEGCRGDGGILRDKFGRRFMPAYEPEKKELASRDVVSRRILEHIKRGYGANSPYGDHVWLDIAILGRAHVEKNLRDVHEIAETFAGVDAADDSLETEENLKGMPTDEPDFGPGAPKQKGWVPIKPMQHYSMGGLRTDYKGHSHLKGLFCAGEAACWDLHGFNRLGGNSVSEAVVAGMIIGDYFAAYCKSAELDISTHIVEQFIQKSHEHIQELLHNDGKENVYEIRERMREIMDEKVGVFREGHTLEAAVNELEELYKRSKHIHVKNKKTHNNPELEDAYRTQKMLKIALCIAKGALDRTESRGAHTRLDHPKRDDANWLNRTLASWPDPNQTLPTLEYEPLDIMKMELSPDFRGYGAKGNFIPHPLKEQRDAEIKEITERIQAQGGDRYDLQEALMPFDLQPKYKARNVRLDDQRQGE</sequence>
<dbReference type="InterPro" id="IPR003952">
    <property type="entry name" value="FRD_SDH_FAD_BS"/>
</dbReference>
<keyword evidence="5" id="KW-0813">Transport</keyword>
<keyword evidence="7" id="KW-0274">FAD</keyword>
<dbReference type="Gene3D" id="3.10.20.820">
    <property type="match status" value="1"/>
</dbReference>
<evidence type="ECO:0000256" key="8">
    <source>
        <dbReference type="ARBA" id="ARBA00022982"/>
    </source>
</evidence>
<evidence type="ECO:0000313" key="15">
    <source>
        <dbReference type="Proteomes" id="UP000826775"/>
    </source>
</evidence>
<keyword evidence="9" id="KW-0560">Oxidoreductase</keyword>
<comment type="similarity">
    <text evidence="3">Belongs to the FAD-dependent oxidoreductase 2 family. FRD/SDH subfamily.</text>
</comment>
<dbReference type="Gene3D" id="3.50.50.60">
    <property type="entry name" value="FAD/NAD(P)-binding domain"/>
    <property type="match status" value="2"/>
</dbReference>
<keyword evidence="15" id="KW-1185">Reference proteome</keyword>
<comment type="cofactor">
    <cofactor evidence="1">
        <name>FAD</name>
        <dbReference type="ChEBI" id="CHEBI:57692"/>
    </cofactor>
</comment>
<dbReference type="Pfam" id="PF02910">
    <property type="entry name" value="Succ_DH_flav_C"/>
    <property type="match status" value="1"/>
</dbReference>
<evidence type="ECO:0000259" key="13">
    <source>
        <dbReference type="Pfam" id="PF02910"/>
    </source>
</evidence>
<evidence type="ECO:0000256" key="7">
    <source>
        <dbReference type="ARBA" id="ARBA00022827"/>
    </source>
</evidence>
<feature type="domain" description="FAD-dependent oxidoreductase 2 FAD-binding" evidence="12">
    <location>
        <begin position="7"/>
        <end position="437"/>
    </location>
</feature>
<dbReference type="InterPro" id="IPR015939">
    <property type="entry name" value="Fum_Rdtase/Succ_DH_flav-like_C"/>
</dbReference>
<dbReference type="SUPFAM" id="SSF51905">
    <property type="entry name" value="FAD/NAD(P)-binding domain"/>
    <property type="match status" value="1"/>
</dbReference>